<dbReference type="AlphaFoldDB" id="A0A9N8JYY5"/>
<sequence length="61" mass="7362">MEDKLDPRMKHSFRWRPETAVNRKWEDLQDRFGPEGSNRMMNFGDIIEWTNIQPEIAEAKL</sequence>
<accession>A0A9N8JYY5</accession>
<organism evidence="1 2">
    <name type="scientific">Aureobasidium mustum</name>
    <dbReference type="NCBI Taxonomy" id="2773714"/>
    <lineage>
        <taxon>Eukaryota</taxon>
        <taxon>Fungi</taxon>
        <taxon>Dikarya</taxon>
        <taxon>Ascomycota</taxon>
        <taxon>Pezizomycotina</taxon>
        <taxon>Dothideomycetes</taxon>
        <taxon>Dothideomycetidae</taxon>
        <taxon>Dothideales</taxon>
        <taxon>Saccotheciaceae</taxon>
        <taxon>Aureobasidium</taxon>
    </lineage>
</organism>
<comment type="caution">
    <text evidence="1">The sequence shown here is derived from an EMBL/GenBank/DDBJ whole genome shotgun (WGS) entry which is preliminary data.</text>
</comment>
<proteinExistence type="predicted"/>
<evidence type="ECO:0000313" key="2">
    <source>
        <dbReference type="Proteomes" id="UP000714618"/>
    </source>
</evidence>
<dbReference type="Proteomes" id="UP000714618">
    <property type="component" value="Unassembled WGS sequence"/>
</dbReference>
<gene>
    <name evidence="1" type="ORF">AWRI4233_LOCUS5788</name>
</gene>
<reference evidence="1" key="1">
    <citation type="submission" date="2020-06" db="EMBL/GenBank/DDBJ databases">
        <authorList>
            <person name="Onetto C."/>
        </authorList>
    </citation>
    <scope>NUCLEOTIDE SEQUENCE</scope>
</reference>
<name>A0A9N8JYY5_9PEZI</name>
<dbReference type="Gene3D" id="3.30.9.10">
    <property type="entry name" value="D-Amino Acid Oxidase, subunit A, domain 2"/>
    <property type="match status" value="1"/>
</dbReference>
<dbReference type="EMBL" id="CAIJEO010000007">
    <property type="protein sequence ID" value="CAD0096558.1"/>
    <property type="molecule type" value="Genomic_DNA"/>
</dbReference>
<evidence type="ECO:0000313" key="1">
    <source>
        <dbReference type="EMBL" id="CAD0096558.1"/>
    </source>
</evidence>
<keyword evidence="2" id="KW-1185">Reference proteome</keyword>
<protein>
    <submittedName>
        <fullName evidence="1">Uncharacterized protein</fullName>
    </submittedName>
</protein>
<dbReference type="OrthoDB" id="2219495at2759"/>